<dbReference type="SUPFAM" id="SSF81296">
    <property type="entry name" value="E set domains"/>
    <property type="match status" value="2"/>
</dbReference>
<dbReference type="PANTHER" id="PTHR11792">
    <property type="entry name" value="ARRESTIN"/>
    <property type="match status" value="1"/>
</dbReference>
<dbReference type="InterPro" id="IPR011022">
    <property type="entry name" value="Arrestin_C-like"/>
</dbReference>
<proteinExistence type="inferred from homology"/>
<dbReference type="PANTHER" id="PTHR11792:SF19">
    <property type="entry name" value="ARRESTIN-C"/>
    <property type="match status" value="1"/>
</dbReference>
<accession>A0A3N0Z7X6</accession>
<gene>
    <name evidence="10" type="ORF">DPX16_10777</name>
</gene>
<comment type="caution">
    <text evidence="10">The sequence shown here is derived from an EMBL/GenBank/DDBJ whole genome shotgun (WGS) entry which is preliminary data.</text>
</comment>
<dbReference type="Gene3D" id="2.60.40.640">
    <property type="match status" value="1"/>
</dbReference>
<reference evidence="10 11" key="1">
    <citation type="submission" date="2018-10" db="EMBL/GenBank/DDBJ databases">
        <title>Genome assembly for a Yunnan-Guizhou Plateau 3E fish, Anabarilius grahami (Regan), and its evolutionary and genetic applications.</title>
        <authorList>
            <person name="Jiang W."/>
        </authorList>
    </citation>
    <scope>NUCLEOTIDE SEQUENCE [LARGE SCALE GENOMIC DNA]</scope>
    <source>
        <strain evidence="10">AG-KIZ</strain>
        <tissue evidence="10">Muscle</tissue>
    </source>
</reference>
<dbReference type="Pfam" id="PF02752">
    <property type="entry name" value="Arrestin_C"/>
    <property type="match status" value="1"/>
</dbReference>
<dbReference type="EMBL" id="RJVU01007007">
    <property type="protein sequence ID" value="ROL54354.1"/>
    <property type="molecule type" value="Genomic_DNA"/>
</dbReference>
<protein>
    <recommendedName>
        <fullName evidence="2">Arrestin-C</fullName>
    </recommendedName>
    <alternativeName>
        <fullName evidence="6">Cone arrestin</fullName>
    </alternativeName>
</protein>
<keyword evidence="4" id="KW-0844">Vision</keyword>
<dbReference type="Pfam" id="PF00339">
    <property type="entry name" value="Arrestin_N"/>
    <property type="match status" value="1"/>
</dbReference>
<feature type="transmembrane region" description="Helical" evidence="8">
    <location>
        <begin position="508"/>
        <end position="526"/>
    </location>
</feature>
<dbReference type="SMART" id="SM01017">
    <property type="entry name" value="Arrestin_C"/>
    <property type="match status" value="1"/>
</dbReference>
<dbReference type="Gene3D" id="2.60.40.840">
    <property type="match status" value="1"/>
</dbReference>
<evidence type="ECO:0000256" key="3">
    <source>
        <dbReference type="ARBA" id="ARBA00022606"/>
    </source>
</evidence>
<dbReference type="InterPro" id="IPR037185">
    <property type="entry name" value="EmrE-like"/>
</dbReference>
<dbReference type="GO" id="GO:0007601">
    <property type="term" value="P:visual perception"/>
    <property type="evidence" value="ECO:0007669"/>
    <property type="project" value="UniProtKB-KW"/>
</dbReference>
<feature type="transmembrane region" description="Helical" evidence="8">
    <location>
        <begin position="483"/>
        <end position="502"/>
    </location>
</feature>
<evidence type="ECO:0000313" key="10">
    <source>
        <dbReference type="EMBL" id="ROL54354.1"/>
    </source>
</evidence>
<keyword evidence="3" id="KW-0716">Sensory transduction</keyword>
<dbReference type="PROSITE" id="PS00295">
    <property type="entry name" value="ARRESTINS"/>
    <property type="match status" value="1"/>
</dbReference>
<dbReference type="InterPro" id="IPR014756">
    <property type="entry name" value="Ig_E-set"/>
</dbReference>
<feature type="domain" description="Arrestin C-terminal-like" evidence="9">
    <location>
        <begin position="209"/>
        <end position="372"/>
    </location>
</feature>
<dbReference type="GO" id="GO:0002031">
    <property type="term" value="P:G protein-coupled receptor internalization"/>
    <property type="evidence" value="ECO:0007669"/>
    <property type="project" value="TreeGrafter"/>
</dbReference>
<comment type="similarity">
    <text evidence="1">Belongs to the arrestin family.</text>
</comment>
<evidence type="ECO:0000313" key="11">
    <source>
        <dbReference type="Proteomes" id="UP000281406"/>
    </source>
</evidence>
<dbReference type="OrthoDB" id="298939at2759"/>
<organism evidence="10 11">
    <name type="scientific">Anabarilius grahami</name>
    <name type="common">Kanglang fish</name>
    <name type="synonym">Barilius grahami</name>
    <dbReference type="NCBI Taxonomy" id="495550"/>
    <lineage>
        <taxon>Eukaryota</taxon>
        <taxon>Metazoa</taxon>
        <taxon>Chordata</taxon>
        <taxon>Craniata</taxon>
        <taxon>Vertebrata</taxon>
        <taxon>Euteleostomi</taxon>
        <taxon>Actinopterygii</taxon>
        <taxon>Neopterygii</taxon>
        <taxon>Teleostei</taxon>
        <taxon>Ostariophysi</taxon>
        <taxon>Cypriniformes</taxon>
        <taxon>Xenocyprididae</taxon>
        <taxon>Xenocypridinae</taxon>
        <taxon>Xenocypridinae incertae sedis</taxon>
        <taxon>Anabarilius</taxon>
    </lineage>
</organism>
<dbReference type="SUPFAM" id="SSF103481">
    <property type="entry name" value="Multidrug resistance efflux transporter EmrE"/>
    <property type="match status" value="1"/>
</dbReference>
<dbReference type="GO" id="GO:0007165">
    <property type="term" value="P:signal transduction"/>
    <property type="evidence" value="ECO:0007669"/>
    <property type="project" value="InterPro"/>
</dbReference>
<evidence type="ECO:0000256" key="8">
    <source>
        <dbReference type="SAM" id="Phobius"/>
    </source>
</evidence>
<dbReference type="InterPro" id="IPR014753">
    <property type="entry name" value="Arrestin_N"/>
</dbReference>
<dbReference type="FunFam" id="2.60.40.640:FF:000037">
    <property type="entry name" value="Arrestin 3a, retinal (X-arrestin)"/>
    <property type="match status" value="1"/>
</dbReference>
<dbReference type="InterPro" id="IPR017864">
    <property type="entry name" value="Arrestin_CS"/>
</dbReference>
<keyword evidence="8" id="KW-0812">Transmembrane</keyword>
<feature type="region of interest" description="Disordered" evidence="7">
    <location>
        <begin position="370"/>
        <end position="389"/>
    </location>
</feature>
<evidence type="ECO:0000256" key="7">
    <source>
        <dbReference type="SAM" id="MobiDB-lite"/>
    </source>
</evidence>
<keyword evidence="8" id="KW-0472">Membrane</keyword>
<dbReference type="GO" id="GO:0001664">
    <property type="term" value="F:G protein-coupled receptor binding"/>
    <property type="evidence" value="ECO:0007669"/>
    <property type="project" value="TreeGrafter"/>
</dbReference>
<dbReference type="InterPro" id="IPR000698">
    <property type="entry name" value="Arrestin"/>
</dbReference>
<keyword evidence="8" id="KW-1133">Transmembrane helix</keyword>
<dbReference type="InterPro" id="IPR014752">
    <property type="entry name" value="Arrestin-like_C"/>
</dbReference>
<dbReference type="Proteomes" id="UP000281406">
    <property type="component" value="Unassembled WGS sequence"/>
</dbReference>
<evidence type="ECO:0000256" key="2">
    <source>
        <dbReference type="ARBA" id="ARBA00017730"/>
    </source>
</evidence>
<dbReference type="InterPro" id="IPR011021">
    <property type="entry name" value="Arrestin-like_N"/>
</dbReference>
<dbReference type="AlphaFoldDB" id="A0A3N0Z7X6"/>
<evidence type="ECO:0000259" key="9">
    <source>
        <dbReference type="SMART" id="SM01017"/>
    </source>
</evidence>
<evidence type="ECO:0000256" key="4">
    <source>
        <dbReference type="ARBA" id="ARBA00023305"/>
    </source>
</evidence>
<dbReference type="GO" id="GO:0007399">
    <property type="term" value="P:nervous system development"/>
    <property type="evidence" value="ECO:0007669"/>
    <property type="project" value="UniProtKB-ARBA"/>
</dbReference>
<name>A0A3N0Z7X6_ANAGA</name>
<sequence>MADKVYKKTSGNGQLTLYLGKRDFVDHVDSVDPVGEKPLTFIIETQTTGNIQQLNLNCFLFLTEGVVKIDPADLGDNKVWIQLACAFRYGREDLDVIGLSFRKDIWIQHIQLYPDAGHKPTLTEMHNTLLKKAGEQGHPFTFNPGPDDKGKACGVDFEVKAYVAKSADDPDEKIDKKDTCRLIIRKIQFAPDNTGSGQKAELCKSFMMSDKPVHLEASLGKEIYYHGDPIPITVKVKNETNKVVKKIKITVDQTTDVVLYSADKYTKNVLSEEFAETIEGSANFEKSLEIVPLLSSNKEKRGLALDGRLKDEDTNLASTTIVRTGMDKEMLGILVSYKVKVNLMVSGGGLLGGLTASDVTVELPLTLMHPKPKASEKDPREQNLIQDESDAERPSKRCCTRWPFRAVRRVTCGLILGACVAVSWAWEKQKQLPTTEFRKCSQFLGEELTVRIVLKGAAPFSVLWSLSGYLYLLALCRISKVDVSAVVCCSQAFTFLLSWIGLKDRFMGVRVVAAILSITGIVMLAYGDGFHSDSITGVALGVGSASTSALFKLPENWDESTLRWLSTLWRGNWREDSVVGEESVVEPTGIARAKPKPAVVALS</sequence>
<evidence type="ECO:0000256" key="5">
    <source>
        <dbReference type="ARBA" id="ARBA00024976"/>
    </source>
</evidence>
<keyword evidence="11" id="KW-1185">Reference proteome</keyword>
<evidence type="ECO:0000256" key="6">
    <source>
        <dbReference type="ARBA" id="ARBA00031498"/>
    </source>
</evidence>
<feature type="transmembrane region" description="Helical" evidence="8">
    <location>
        <begin position="457"/>
        <end position="476"/>
    </location>
</feature>
<comment type="function">
    <text evidence="5">May play a role in an as yet undefined retina-specific signal transduction. Could bind to photoactivated-phosphorylated red/green opsins.</text>
</comment>
<dbReference type="PRINTS" id="PR00309">
    <property type="entry name" value="ARRESTIN"/>
</dbReference>
<evidence type="ECO:0000256" key="1">
    <source>
        <dbReference type="ARBA" id="ARBA00005298"/>
    </source>
</evidence>